<protein>
    <submittedName>
        <fullName evidence="9">Type II secretion system F family protein</fullName>
    </submittedName>
</protein>
<dbReference type="PANTHER" id="PTHR30012">
    <property type="entry name" value="GENERAL SECRETION PATHWAY PROTEIN"/>
    <property type="match status" value="1"/>
</dbReference>
<keyword evidence="3" id="KW-1003">Cell membrane</keyword>
<feature type="domain" description="Type II secretion system protein GspF" evidence="8">
    <location>
        <begin position="269"/>
        <end position="390"/>
    </location>
</feature>
<comment type="subcellular location">
    <subcellularLocation>
        <location evidence="1">Cell membrane</location>
        <topology evidence="1">Multi-pass membrane protein</topology>
    </subcellularLocation>
</comment>
<dbReference type="Proteomes" id="UP001198602">
    <property type="component" value="Unassembled WGS sequence"/>
</dbReference>
<evidence type="ECO:0000256" key="2">
    <source>
        <dbReference type="ARBA" id="ARBA00005745"/>
    </source>
</evidence>
<organism evidence="9 10">
    <name type="scientific">Massilia hydrophila</name>
    <dbReference type="NCBI Taxonomy" id="3044279"/>
    <lineage>
        <taxon>Bacteria</taxon>
        <taxon>Pseudomonadati</taxon>
        <taxon>Pseudomonadota</taxon>
        <taxon>Betaproteobacteria</taxon>
        <taxon>Burkholderiales</taxon>
        <taxon>Oxalobacteraceae</taxon>
        <taxon>Telluria group</taxon>
        <taxon>Massilia</taxon>
    </lineage>
</organism>
<dbReference type="PRINTS" id="PR00812">
    <property type="entry name" value="BCTERIALGSPF"/>
</dbReference>
<evidence type="ECO:0000256" key="5">
    <source>
        <dbReference type="ARBA" id="ARBA00022989"/>
    </source>
</evidence>
<gene>
    <name evidence="9" type="ORF">LE190_14405</name>
</gene>
<feature type="transmembrane region" description="Helical" evidence="7">
    <location>
        <begin position="164"/>
        <end position="187"/>
    </location>
</feature>
<dbReference type="PANTHER" id="PTHR30012:SF0">
    <property type="entry name" value="TYPE II SECRETION SYSTEM PROTEIN F-RELATED"/>
    <property type="match status" value="1"/>
</dbReference>
<keyword evidence="6 7" id="KW-0472">Membrane</keyword>
<feature type="transmembrane region" description="Helical" evidence="7">
    <location>
        <begin position="372"/>
        <end position="393"/>
    </location>
</feature>
<evidence type="ECO:0000256" key="6">
    <source>
        <dbReference type="ARBA" id="ARBA00023136"/>
    </source>
</evidence>
<dbReference type="Pfam" id="PF00482">
    <property type="entry name" value="T2SSF"/>
    <property type="match status" value="2"/>
</dbReference>
<feature type="transmembrane region" description="Helical" evidence="7">
    <location>
        <begin position="250"/>
        <end position="275"/>
    </location>
</feature>
<comment type="similarity">
    <text evidence="2">Belongs to the GSP F family.</text>
</comment>
<evidence type="ECO:0000256" key="1">
    <source>
        <dbReference type="ARBA" id="ARBA00004651"/>
    </source>
</evidence>
<evidence type="ECO:0000313" key="9">
    <source>
        <dbReference type="EMBL" id="MCA1857110.1"/>
    </source>
</evidence>
<reference evidence="9 10" key="1">
    <citation type="submission" date="2021-07" db="EMBL/GenBank/DDBJ databases">
        <title>Characterization of Violacein-producing bacteria and related species.</title>
        <authorList>
            <person name="Wilson H.S."/>
            <person name="De Leon M.E."/>
        </authorList>
    </citation>
    <scope>NUCLEOTIDE SEQUENCE [LARGE SCALE GENOMIC DNA]</scope>
    <source>
        <strain evidence="9 10">HSC-2F05</strain>
    </source>
</reference>
<evidence type="ECO:0000256" key="3">
    <source>
        <dbReference type="ARBA" id="ARBA00022475"/>
    </source>
</evidence>
<keyword evidence="5 7" id="KW-1133">Transmembrane helix</keyword>
<dbReference type="InterPro" id="IPR018076">
    <property type="entry name" value="T2SS_GspF_dom"/>
</dbReference>
<keyword evidence="10" id="KW-1185">Reference proteome</keyword>
<feature type="transmembrane region" description="Helical" evidence="7">
    <location>
        <begin position="218"/>
        <end position="238"/>
    </location>
</feature>
<dbReference type="InterPro" id="IPR003004">
    <property type="entry name" value="GspF/PilC"/>
</dbReference>
<proteinExistence type="inferred from homology"/>
<evidence type="ECO:0000256" key="4">
    <source>
        <dbReference type="ARBA" id="ARBA00022692"/>
    </source>
</evidence>
<accession>A0ABS7YBN3</accession>
<dbReference type="Gene3D" id="1.20.81.30">
    <property type="entry name" value="Type II secretion system (T2SS), domain F"/>
    <property type="match status" value="2"/>
</dbReference>
<feature type="domain" description="Type II secretion system protein GspF" evidence="8">
    <location>
        <begin position="68"/>
        <end position="188"/>
    </location>
</feature>
<comment type="caution">
    <text evidence="9">The sequence shown here is derived from an EMBL/GenBank/DDBJ whole genome shotgun (WGS) entry which is preliminary data.</text>
</comment>
<dbReference type="InterPro" id="IPR042094">
    <property type="entry name" value="T2SS_GspF_sf"/>
</dbReference>
<evidence type="ECO:0000259" key="8">
    <source>
        <dbReference type="Pfam" id="PF00482"/>
    </source>
</evidence>
<dbReference type="RefSeq" id="WP_225239352.1">
    <property type="nucleotide sequence ID" value="NZ_JAHYBX010000005.1"/>
</dbReference>
<evidence type="ECO:0000256" key="7">
    <source>
        <dbReference type="SAM" id="Phobius"/>
    </source>
</evidence>
<evidence type="ECO:0000313" key="10">
    <source>
        <dbReference type="Proteomes" id="UP001198602"/>
    </source>
</evidence>
<keyword evidence="4 7" id="KW-0812">Transmembrane</keyword>
<name>A0ABS7YBN3_9BURK</name>
<sequence length="401" mass="44819">MPLFAYQSMNPEGKLVRGRLRAANLADLEVRLRRIELDLVDGSPQERGKFSLGFGKVKRKDLINFCFHLEQLTSAGVPLLEGLGDLRDGATNPSFKETVADIIESIEGGMQLSAALEQHDDVFNQTFSSLIRAGEHSGTLPQVFRHLTETLKWQDELASHTKKIVMYPAMVGTVVLGVMVFLMMYLVPQLTVFIQNMGQELPLHTRLLIFVSKIFVNYWPLLLALPIGTLVAAIVAIRTSPMARYHYDQYLLRVWLIGPILHKIILARFTTFFAIMYGSGITVLECLRLSEQIANNSFVGAGVHRATQLISEGNNITDAFDQIRIFPPLVIRMLKVGESTGALESALRNAAYFYDREVKEQIGKLQTIIEPAMTVVLGLLLGWIMLSVLGPIYDTISKIKT</sequence>
<dbReference type="EMBL" id="JAHYBX010000005">
    <property type="protein sequence ID" value="MCA1857110.1"/>
    <property type="molecule type" value="Genomic_DNA"/>
</dbReference>